<dbReference type="eggNOG" id="COG1122">
    <property type="taxonomic scope" value="Bacteria"/>
</dbReference>
<dbReference type="GO" id="GO:0016887">
    <property type="term" value="F:ATP hydrolysis activity"/>
    <property type="evidence" value="ECO:0007669"/>
    <property type="project" value="InterPro"/>
</dbReference>
<reference evidence="6 7" key="1">
    <citation type="submission" date="2012-11" db="EMBL/GenBank/DDBJ databases">
        <title>The complete genome sequence of Corynebacterium maris Coryn-1 (=DSM 45190).</title>
        <authorList>
            <person name="Schaffert L."/>
            <person name="Albersmeier A."/>
            <person name="Kalinowski J."/>
            <person name="Ruckert C."/>
        </authorList>
    </citation>
    <scope>NUCLEOTIDE SEQUENCE [LARGE SCALE GENOMIC DNA]</scope>
    <source>
        <strain evidence="7">Coryn-1</strain>
    </source>
</reference>
<dbReference type="InterPro" id="IPR017871">
    <property type="entry name" value="ABC_transporter-like_CS"/>
</dbReference>
<feature type="domain" description="ABC transporter" evidence="5">
    <location>
        <begin position="1"/>
        <end position="201"/>
    </location>
</feature>
<dbReference type="PATRIC" id="fig|1224163.3.peg.1088"/>
<dbReference type="PANTHER" id="PTHR43553">
    <property type="entry name" value="HEAVY METAL TRANSPORTER"/>
    <property type="match status" value="1"/>
</dbReference>
<keyword evidence="7" id="KW-1185">Reference proteome</keyword>
<dbReference type="InterPro" id="IPR050095">
    <property type="entry name" value="ECF_ABC_transporter_ATP-bd"/>
</dbReference>
<dbReference type="OrthoDB" id="501320at2"/>
<gene>
    <name evidence="6" type="ORF">B841_05430</name>
</gene>
<dbReference type="Gene3D" id="3.40.50.300">
    <property type="entry name" value="P-loop containing nucleotide triphosphate hydrolases"/>
    <property type="match status" value="3"/>
</dbReference>
<comment type="similarity">
    <text evidence="1">Belongs to the ABC transporter superfamily.</text>
</comment>
<evidence type="ECO:0000256" key="1">
    <source>
        <dbReference type="ARBA" id="ARBA00005417"/>
    </source>
</evidence>
<protein>
    <submittedName>
        <fullName evidence="6">ABC-type cobalt transport system, ATPase component</fullName>
    </submittedName>
</protein>
<dbReference type="Pfam" id="PF00005">
    <property type="entry name" value="ABC_tran"/>
    <property type="match status" value="2"/>
</dbReference>
<dbReference type="KEGG" id="cmd:B841_05430"/>
<evidence type="ECO:0000313" key="7">
    <source>
        <dbReference type="Proteomes" id="UP000015388"/>
    </source>
</evidence>
<dbReference type="SMART" id="SM00382">
    <property type="entry name" value="AAA"/>
    <property type="match status" value="2"/>
</dbReference>
<dbReference type="HOGENOM" id="CLU_050995_0_0_11"/>
<evidence type="ECO:0000313" key="6">
    <source>
        <dbReference type="EMBL" id="AGS34559.1"/>
    </source>
</evidence>
<dbReference type="SUPFAM" id="SSF52540">
    <property type="entry name" value="P-loop containing nucleoside triphosphate hydrolases"/>
    <property type="match status" value="2"/>
</dbReference>
<dbReference type="AlphaFoldDB" id="S5STT8"/>
<dbReference type="InterPro" id="IPR003439">
    <property type="entry name" value="ABC_transporter-like_ATP-bd"/>
</dbReference>
<proteinExistence type="inferred from homology"/>
<dbReference type="GO" id="GO:0043190">
    <property type="term" value="C:ATP-binding cassette (ABC) transporter complex"/>
    <property type="evidence" value="ECO:0007669"/>
    <property type="project" value="TreeGrafter"/>
</dbReference>
<dbReference type="GO" id="GO:0005524">
    <property type="term" value="F:ATP binding"/>
    <property type="evidence" value="ECO:0007669"/>
    <property type="project" value="UniProtKB-KW"/>
</dbReference>
<organism evidence="6 7">
    <name type="scientific">Corynebacterium maris DSM 45190</name>
    <dbReference type="NCBI Taxonomy" id="1224163"/>
    <lineage>
        <taxon>Bacteria</taxon>
        <taxon>Bacillati</taxon>
        <taxon>Actinomycetota</taxon>
        <taxon>Actinomycetes</taxon>
        <taxon>Mycobacteriales</taxon>
        <taxon>Corynebacteriaceae</taxon>
        <taxon>Corynebacterium</taxon>
    </lineage>
</organism>
<keyword evidence="2" id="KW-0813">Transport</keyword>
<dbReference type="EMBL" id="CP003924">
    <property type="protein sequence ID" value="AGS34559.1"/>
    <property type="molecule type" value="Genomic_DNA"/>
</dbReference>
<dbReference type="STRING" id="1224163.B841_05430"/>
<sequence length="386" mass="40888">MAELNLERLDLRAGTITQVIGQSGSGLSRLAEQLRGKHPGAVVVIQDALAHITFLRRTVAEEVAFGLEQRGTDRAEMRRRVHAVLTALRLDHLAKCDPTKLSGGQSKRLAVAAVMVLEPEVLILDDSFAGLDAGSAEALVRALTGYSGAVVVLGNRAQDLPGEVFTLIDGSLIPGLPGPAKVALPEPVRGAFGEVIELGEVVGDRGGRRARWWRFGGEKVPEFTVGPVDLSLRRGEVLWLQGANGSGKTTLLRAIAGLDGAPAPQPGVSLMLQRPEDQVVNPTVGEFVGDADAVEKLGLDAEEHPLDLPAAKLRLAQAAFVFAQGRAVVLLDEPDVGLDDSARAEFHAMLANALRAGRAVVMTCHDPGFMGEVGEYGVVEMRVLAE</sequence>
<dbReference type="GO" id="GO:0042626">
    <property type="term" value="F:ATPase-coupled transmembrane transporter activity"/>
    <property type="evidence" value="ECO:0007669"/>
    <property type="project" value="TreeGrafter"/>
</dbReference>
<dbReference type="Proteomes" id="UP000015388">
    <property type="component" value="Chromosome"/>
</dbReference>
<evidence type="ECO:0000259" key="5">
    <source>
        <dbReference type="PROSITE" id="PS50893"/>
    </source>
</evidence>
<keyword evidence="3" id="KW-0547">Nucleotide-binding</keyword>
<evidence type="ECO:0000256" key="4">
    <source>
        <dbReference type="ARBA" id="ARBA00022840"/>
    </source>
</evidence>
<name>S5STT8_9CORY</name>
<accession>S5STT8</accession>
<dbReference type="RefSeq" id="WP_020934492.1">
    <property type="nucleotide sequence ID" value="NC_021915.1"/>
</dbReference>
<dbReference type="PROSITE" id="PS00211">
    <property type="entry name" value="ABC_TRANSPORTER_1"/>
    <property type="match status" value="1"/>
</dbReference>
<keyword evidence="4" id="KW-0067">ATP-binding</keyword>
<dbReference type="InterPro" id="IPR003593">
    <property type="entry name" value="AAA+_ATPase"/>
</dbReference>
<evidence type="ECO:0000256" key="3">
    <source>
        <dbReference type="ARBA" id="ARBA00022741"/>
    </source>
</evidence>
<dbReference type="PANTHER" id="PTHR43553:SF19">
    <property type="entry name" value="HMP_THIAMINE IMPORT ATP-BINDING PROTEIN YKOD-RELATED"/>
    <property type="match status" value="1"/>
</dbReference>
<dbReference type="InterPro" id="IPR027417">
    <property type="entry name" value="P-loop_NTPase"/>
</dbReference>
<evidence type="ECO:0000256" key="2">
    <source>
        <dbReference type="ARBA" id="ARBA00022448"/>
    </source>
</evidence>
<dbReference type="PROSITE" id="PS50893">
    <property type="entry name" value="ABC_TRANSPORTER_2"/>
    <property type="match status" value="1"/>
</dbReference>